<dbReference type="InterPro" id="IPR001128">
    <property type="entry name" value="Cyt_P450"/>
</dbReference>
<keyword evidence="6" id="KW-1185">Reference proteome</keyword>
<keyword evidence="3" id="KW-0560">Oxidoreductase</keyword>
<dbReference type="PANTHER" id="PTHR46300:SF6">
    <property type="entry name" value="CYTOCHROME P450 2C30"/>
    <property type="match status" value="1"/>
</dbReference>
<evidence type="ECO:0000256" key="4">
    <source>
        <dbReference type="ARBA" id="ARBA00023004"/>
    </source>
</evidence>
<dbReference type="Gene3D" id="1.10.630.10">
    <property type="entry name" value="Cytochrome P450"/>
    <property type="match status" value="1"/>
</dbReference>
<name>A0A9N8K578_9PEZI</name>
<dbReference type="InterPro" id="IPR036396">
    <property type="entry name" value="Cyt_P450_sf"/>
</dbReference>
<evidence type="ECO:0008006" key="7">
    <source>
        <dbReference type="Google" id="ProtNLM"/>
    </source>
</evidence>
<dbReference type="Pfam" id="PF00067">
    <property type="entry name" value="p450"/>
    <property type="match status" value="1"/>
</dbReference>
<dbReference type="InterPro" id="IPR023213">
    <property type="entry name" value="CAT-like_dom_sf"/>
</dbReference>
<dbReference type="EMBL" id="CAIJEO010000007">
    <property type="protein sequence ID" value="CAD0096866.1"/>
    <property type="molecule type" value="Genomic_DNA"/>
</dbReference>
<accession>A0A9N8K578</accession>
<keyword evidence="2" id="KW-0479">Metal-binding</keyword>
<evidence type="ECO:0000256" key="1">
    <source>
        <dbReference type="ARBA" id="ARBA00010617"/>
    </source>
</evidence>
<dbReference type="GO" id="GO:0020037">
    <property type="term" value="F:heme binding"/>
    <property type="evidence" value="ECO:0007669"/>
    <property type="project" value="InterPro"/>
</dbReference>
<dbReference type="GO" id="GO:0016705">
    <property type="term" value="F:oxidoreductase activity, acting on paired donors, with incorporation or reduction of molecular oxygen"/>
    <property type="evidence" value="ECO:0007669"/>
    <property type="project" value="InterPro"/>
</dbReference>
<dbReference type="SUPFAM" id="SSF48264">
    <property type="entry name" value="Cytochrome P450"/>
    <property type="match status" value="1"/>
</dbReference>
<reference evidence="5" key="1">
    <citation type="submission" date="2020-06" db="EMBL/GenBank/DDBJ databases">
        <authorList>
            <person name="Onetto C."/>
        </authorList>
    </citation>
    <scope>NUCLEOTIDE SEQUENCE</scope>
</reference>
<dbReference type="OrthoDB" id="3355480at2759"/>
<comment type="similarity">
    <text evidence="1">Belongs to the cytochrome P450 family.</text>
</comment>
<dbReference type="AlphaFoldDB" id="A0A9N8K578"/>
<dbReference type="GO" id="GO:0004497">
    <property type="term" value="F:monooxygenase activity"/>
    <property type="evidence" value="ECO:0007669"/>
    <property type="project" value="InterPro"/>
</dbReference>
<keyword evidence="4" id="KW-0408">Iron</keyword>
<proteinExistence type="inferred from homology"/>
<organism evidence="5 6">
    <name type="scientific">Aureobasidium mustum</name>
    <dbReference type="NCBI Taxonomy" id="2773714"/>
    <lineage>
        <taxon>Eukaryota</taxon>
        <taxon>Fungi</taxon>
        <taxon>Dikarya</taxon>
        <taxon>Ascomycota</taxon>
        <taxon>Pezizomycotina</taxon>
        <taxon>Dothideomycetes</taxon>
        <taxon>Dothideomycetidae</taxon>
        <taxon>Dothideales</taxon>
        <taxon>Saccotheciaceae</taxon>
        <taxon>Aureobasidium</taxon>
    </lineage>
</organism>
<sequence>MNQAHWLDQYASDYHEWHGVQIDDRHCFYRPLGIVETAFDSDGIYYEGRADVNAYIELAVKHCLSHVQLRQRITLAWTVLRLSHVLLLAKAVDRKPFMTTGNAAQRRFFLIDSPQDSQEAITNAATSLSFVEQPLDEHGLAKFYRHAQNTGRVVHADEFLAKLFVFPTGDIVGSETSLKFLFVEGHQITDGLTNFTWLSHFVRLLNTPLKTLEDAANGLSRRASIRTRLPLPQEDLYPRISGFAAKRRWFWLLTLVLRHVKKPMPAAFPNPLRRDIPLKEATAMPPTYNSYLDYNAKPPLNTFTCMAKVPRSATKRLHRWCREAGTSIGAGAFVLVAMVMMSLHEDLHPDEASGFCRPFIGSFPINPRPFFKHHEAPNSMMLAFSDGVVLPFLSSSLDVETRFKLLVRQAHRQLALYQKREKAEESNSLAYMGSRGAGRVIAMNYIGAMERLRSKLPEELRHSLGHHSPQGDLAAAQNGSMATCGVSSVGRSGWRQGEFDVNGDLREGEDAFVADYRFSKQNVRARDGEFLVGVWGDDDGIAANCRRDNVMEISIILPSKMSIITSPPITIQGCIILLGIIGCLALIRRLQEYKLKVDMLPLPPQPSGSFLIGNMAEVIAASKIGQQHLLFQRWAQEYGEIFRVRVGPFTEYFINSDVAQICNQLNVLLLNASDPRWKHQRKVIHSGLTSIPRADAGLPFLYYETAKFMHELANNPTIGCESTELFGAIGRYTYSTFASQTFGMDIPDTNDPAIDYIYETGLAQIQGTLPGTHIVDILPWLDNLPMLLKPWERSARQRFKYDMNWCVERLMRIRKGRSRNVMQDAFLPRVLEDEKNLGFNSVEEAAYLSLQLIIGAADTSKMSTWSFLEAMMTYPEVQERGHQEIINVVGDRLPVFEDLEQIPYALDCI</sequence>
<evidence type="ECO:0000313" key="6">
    <source>
        <dbReference type="Proteomes" id="UP000714618"/>
    </source>
</evidence>
<evidence type="ECO:0000256" key="3">
    <source>
        <dbReference type="ARBA" id="ARBA00023002"/>
    </source>
</evidence>
<dbReference type="Gene3D" id="3.30.559.10">
    <property type="entry name" value="Chloramphenicol acetyltransferase-like domain"/>
    <property type="match status" value="1"/>
</dbReference>
<evidence type="ECO:0000313" key="5">
    <source>
        <dbReference type="EMBL" id="CAD0096866.1"/>
    </source>
</evidence>
<protein>
    <recommendedName>
        <fullName evidence="7">Cytochrome P450</fullName>
    </recommendedName>
</protein>
<comment type="caution">
    <text evidence="5">The sequence shown here is derived from an EMBL/GenBank/DDBJ whole genome shotgun (WGS) entry which is preliminary data.</text>
</comment>
<evidence type="ECO:0000256" key="2">
    <source>
        <dbReference type="ARBA" id="ARBA00022723"/>
    </source>
</evidence>
<dbReference type="InterPro" id="IPR050364">
    <property type="entry name" value="Cytochrome_P450_fung"/>
</dbReference>
<dbReference type="Proteomes" id="UP000714618">
    <property type="component" value="Unassembled WGS sequence"/>
</dbReference>
<dbReference type="GO" id="GO:0005506">
    <property type="term" value="F:iron ion binding"/>
    <property type="evidence" value="ECO:0007669"/>
    <property type="project" value="InterPro"/>
</dbReference>
<gene>
    <name evidence="5" type="ORF">AWRI4233_LOCUS5941</name>
</gene>
<dbReference type="PANTHER" id="PTHR46300">
    <property type="entry name" value="P450, PUTATIVE (EUROFUNG)-RELATED-RELATED"/>
    <property type="match status" value="1"/>
</dbReference>